<proteinExistence type="predicted"/>
<dbReference type="AlphaFoldDB" id="A0A1L9SDM2"/>
<dbReference type="RefSeq" id="XP_022579723.1">
    <property type="nucleotide sequence ID" value="XM_022728492.1"/>
</dbReference>
<dbReference type="SUPFAM" id="SSF50998">
    <property type="entry name" value="Quinoprotein alcohol dehydrogenase-like"/>
    <property type="match status" value="1"/>
</dbReference>
<feature type="repeat" description="WD" evidence="3">
    <location>
        <begin position="231"/>
        <end position="272"/>
    </location>
</feature>
<dbReference type="Gene3D" id="2.130.10.10">
    <property type="entry name" value="YVTN repeat-like/Quinoprotein amine dehydrogenase"/>
    <property type="match status" value="3"/>
</dbReference>
<dbReference type="InterPro" id="IPR015943">
    <property type="entry name" value="WD40/YVTN_repeat-like_dom_sf"/>
</dbReference>
<accession>A0A1L9SDM2</accession>
<dbReference type="GeneID" id="34614956"/>
<dbReference type="OrthoDB" id="674604at2759"/>
<keyword evidence="2" id="KW-0677">Repeat</keyword>
<dbReference type="EMBL" id="KV878345">
    <property type="protein sequence ID" value="OJJ45213.1"/>
    <property type="molecule type" value="Genomic_DNA"/>
</dbReference>
<dbReference type="InterPro" id="IPR001680">
    <property type="entry name" value="WD40_rpt"/>
</dbReference>
<evidence type="ECO:0000313" key="6">
    <source>
        <dbReference type="Proteomes" id="UP000184188"/>
    </source>
</evidence>
<feature type="domain" description="TEP-1 second beta-propeller" evidence="4">
    <location>
        <begin position="166"/>
        <end position="369"/>
    </location>
</feature>
<dbReference type="Proteomes" id="UP000184188">
    <property type="component" value="Unassembled WGS sequence"/>
</dbReference>
<dbReference type="InterPro" id="IPR056829">
    <property type="entry name" value="Beta-prop_TEP1_2nd"/>
</dbReference>
<keyword evidence="6" id="KW-1185">Reference proteome</keyword>
<name>A0A1L9SDM2_9EURO</name>
<dbReference type="InterPro" id="IPR019775">
    <property type="entry name" value="WD40_repeat_CS"/>
</dbReference>
<feature type="repeat" description="WD" evidence="3">
    <location>
        <begin position="144"/>
        <end position="185"/>
    </location>
</feature>
<dbReference type="CDD" id="cd00200">
    <property type="entry name" value="WD40"/>
    <property type="match status" value="1"/>
</dbReference>
<evidence type="ECO:0000256" key="1">
    <source>
        <dbReference type="ARBA" id="ARBA00022574"/>
    </source>
</evidence>
<dbReference type="STRING" id="1073090.A0A1L9SDM2"/>
<dbReference type="InterPro" id="IPR036322">
    <property type="entry name" value="WD40_repeat_dom_sf"/>
</dbReference>
<dbReference type="PANTHER" id="PTHR19848">
    <property type="entry name" value="WD40 REPEAT PROTEIN"/>
    <property type="match status" value="1"/>
</dbReference>
<feature type="repeat" description="WD" evidence="3">
    <location>
        <begin position="317"/>
        <end position="358"/>
    </location>
</feature>
<protein>
    <recommendedName>
        <fullName evidence="4">TEP-1 second beta-propeller domain-containing protein</fullName>
    </recommendedName>
</protein>
<dbReference type="SUPFAM" id="SSF50978">
    <property type="entry name" value="WD40 repeat-like"/>
    <property type="match status" value="1"/>
</dbReference>
<evidence type="ECO:0000259" key="4">
    <source>
        <dbReference type="Pfam" id="PF25047"/>
    </source>
</evidence>
<dbReference type="PANTHER" id="PTHR19848:SF8">
    <property type="entry name" value="F-BOX AND WD REPEAT DOMAIN CONTAINING 7"/>
    <property type="match status" value="1"/>
</dbReference>
<dbReference type="Pfam" id="PF00400">
    <property type="entry name" value="WD40"/>
    <property type="match status" value="1"/>
</dbReference>
<evidence type="ECO:0000313" key="5">
    <source>
        <dbReference type="EMBL" id="OJJ45213.1"/>
    </source>
</evidence>
<sequence length="723" mass="79212">MSILGYLSEVVKSMDVLQSLVHTQNGCDISEFLQNGKRFAIKNSEIAERAPLQLYSSGLVFAPETCMIRKTFKSMRPQCFSQLPIVDSHWGAVLQTIEGTVFQFENPIFSPDGKLVMTRYDSLFNKSGRIEIRDSATGAVEQTLRGISGRVLGMAFSPNGWLIASATASRTLEVWGISSGRLELRHTVEEHQGLILSAAFSANGEQLATTSDDRTIRLWTVSPLRLQQTLEGQSSSKVFPVVFSTDGKHIASGSRGATVRVWDITSNPATLRHILKGHDDTVYSVAFSPDGQSLASASGDMTVKMWDFCLGKLKHTFKGHSDAVQSIAYSPEGQFIVSGSCDKTIKVWDVASKTETKSLEGHSGMVHQVSLSLDGKLLVSAATDATIRVWDMSLCVPQQSNRYRSAGASLVKFSPDNTVAVSVTVEGILIWDPFSGKVKYCLDVQDPDPSTVVFSPDSKFVAAAWPKSHAVKVWDTASGKLLKVLQGHTDSVCSVAFSFNRALMAVGSKDYTVVLWDIQSGNKLQTIQNTTTTPSSLAFSQNQKRLAVGSNVNTITIFDTESGALQCTIRGHDYELATFDFVAFSNDAKLLAVGDMHDASMDLMVWDTISGELKHTQQLDFFSRVSFCENDTLVMTNGDTCSIEMDKESNSVTSKMMQSDITIKMWQGWIHYGQAVILWLPPEYRPRCTAIQGNHIALGHSPGHVSFIRFKDLPPGHPDLLPG</sequence>
<feature type="repeat" description="WD" evidence="3">
    <location>
        <begin position="359"/>
        <end position="393"/>
    </location>
</feature>
<gene>
    <name evidence="5" type="ORF">ASPZODRAFT_547834</name>
</gene>
<feature type="repeat" description="WD" evidence="3">
    <location>
        <begin position="188"/>
        <end position="229"/>
    </location>
</feature>
<evidence type="ECO:0000256" key="3">
    <source>
        <dbReference type="PROSITE-ProRule" id="PRU00221"/>
    </source>
</evidence>
<dbReference type="SMART" id="SM00320">
    <property type="entry name" value="WD40"/>
    <property type="match status" value="11"/>
</dbReference>
<dbReference type="Pfam" id="PF25047">
    <property type="entry name" value="Beta-prop_TEP1_2nd"/>
    <property type="match status" value="1"/>
</dbReference>
<organism evidence="5 6">
    <name type="scientific">Penicilliopsis zonata CBS 506.65</name>
    <dbReference type="NCBI Taxonomy" id="1073090"/>
    <lineage>
        <taxon>Eukaryota</taxon>
        <taxon>Fungi</taxon>
        <taxon>Dikarya</taxon>
        <taxon>Ascomycota</taxon>
        <taxon>Pezizomycotina</taxon>
        <taxon>Eurotiomycetes</taxon>
        <taxon>Eurotiomycetidae</taxon>
        <taxon>Eurotiales</taxon>
        <taxon>Aspergillaceae</taxon>
        <taxon>Penicilliopsis</taxon>
    </lineage>
</organism>
<feature type="repeat" description="WD" evidence="3">
    <location>
        <begin position="275"/>
        <end position="307"/>
    </location>
</feature>
<dbReference type="PROSITE" id="PS50082">
    <property type="entry name" value="WD_REPEATS_2"/>
    <property type="match status" value="7"/>
</dbReference>
<dbReference type="PRINTS" id="PR00320">
    <property type="entry name" value="GPROTEINBRPT"/>
</dbReference>
<feature type="repeat" description="WD" evidence="3">
    <location>
        <begin position="485"/>
        <end position="526"/>
    </location>
</feature>
<reference evidence="6" key="1">
    <citation type="journal article" date="2017" name="Genome Biol.">
        <title>Comparative genomics reveals high biological diversity and specific adaptations in the industrially and medically important fungal genus Aspergillus.</title>
        <authorList>
            <person name="de Vries R.P."/>
            <person name="Riley R."/>
            <person name="Wiebenga A."/>
            <person name="Aguilar-Osorio G."/>
            <person name="Amillis S."/>
            <person name="Uchima C.A."/>
            <person name="Anderluh G."/>
            <person name="Asadollahi M."/>
            <person name="Askin M."/>
            <person name="Barry K."/>
            <person name="Battaglia E."/>
            <person name="Bayram O."/>
            <person name="Benocci T."/>
            <person name="Braus-Stromeyer S.A."/>
            <person name="Caldana C."/>
            <person name="Canovas D."/>
            <person name="Cerqueira G.C."/>
            <person name="Chen F."/>
            <person name="Chen W."/>
            <person name="Choi C."/>
            <person name="Clum A."/>
            <person name="Dos Santos R.A."/>
            <person name="Damasio A.R."/>
            <person name="Diallinas G."/>
            <person name="Emri T."/>
            <person name="Fekete E."/>
            <person name="Flipphi M."/>
            <person name="Freyberg S."/>
            <person name="Gallo A."/>
            <person name="Gournas C."/>
            <person name="Habgood R."/>
            <person name="Hainaut M."/>
            <person name="Harispe M.L."/>
            <person name="Henrissat B."/>
            <person name="Hilden K.S."/>
            <person name="Hope R."/>
            <person name="Hossain A."/>
            <person name="Karabika E."/>
            <person name="Karaffa L."/>
            <person name="Karanyi Z."/>
            <person name="Krasevec N."/>
            <person name="Kuo A."/>
            <person name="Kusch H."/>
            <person name="LaButti K."/>
            <person name="Lagendijk E.L."/>
            <person name="Lapidus A."/>
            <person name="Levasseur A."/>
            <person name="Lindquist E."/>
            <person name="Lipzen A."/>
            <person name="Logrieco A.F."/>
            <person name="MacCabe A."/>
            <person name="Maekelae M.R."/>
            <person name="Malavazi I."/>
            <person name="Melin P."/>
            <person name="Meyer V."/>
            <person name="Mielnichuk N."/>
            <person name="Miskei M."/>
            <person name="Molnar A.P."/>
            <person name="Mule G."/>
            <person name="Ngan C.Y."/>
            <person name="Orejas M."/>
            <person name="Orosz E."/>
            <person name="Ouedraogo J.P."/>
            <person name="Overkamp K.M."/>
            <person name="Park H.-S."/>
            <person name="Perrone G."/>
            <person name="Piumi F."/>
            <person name="Punt P.J."/>
            <person name="Ram A.F."/>
            <person name="Ramon A."/>
            <person name="Rauscher S."/>
            <person name="Record E."/>
            <person name="Riano-Pachon D.M."/>
            <person name="Robert V."/>
            <person name="Roehrig J."/>
            <person name="Ruller R."/>
            <person name="Salamov A."/>
            <person name="Salih N.S."/>
            <person name="Samson R.A."/>
            <person name="Sandor E."/>
            <person name="Sanguinetti M."/>
            <person name="Schuetze T."/>
            <person name="Sepcic K."/>
            <person name="Shelest E."/>
            <person name="Sherlock G."/>
            <person name="Sophianopoulou V."/>
            <person name="Squina F.M."/>
            <person name="Sun H."/>
            <person name="Susca A."/>
            <person name="Todd R.B."/>
            <person name="Tsang A."/>
            <person name="Unkles S.E."/>
            <person name="van de Wiele N."/>
            <person name="van Rossen-Uffink D."/>
            <person name="Oliveira J.V."/>
            <person name="Vesth T.C."/>
            <person name="Visser J."/>
            <person name="Yu J.-H."/>
            <person name="Zhou M."/>
            <person name="Andersen M.R."/>
            <person name="Archer D.B."/>
            <person name="Baker S.E."/>
            <person name="Benoit I."/>
            <person name="Brakhage A.A."/>
            <person name="Braus G.H."/>
            <person name="Fischer R."/>
            <person name="Frisvad J.C."/>
            <person name="Goldman G.H."/>
            <person name="Houbraken J."/>
            <person name="Oakley B."/>
            <person name="Pocsi I."/>
            <person name="Scazzocchio C."/>
            <person name="Seiboth B."/>
            <person name="vanKuyk P.A."/>
            <person name="Wortman J."/>
            <person name="Dyer P.S."/>
            <person name="Grigoriev I.V."/>
        </authorList>
    </citation>
    <scope>NUCLEOTIDE SEQUENCE [LARGE SCALE GENOMIC DNA]</scope>
    <source>
        <strain evidence="6">CBS 506.65</strain>
    </source>
</reference>
<dbReference type="PROSITE" id="PS00678">
    <property type="entry name" value="WD_REPEATS_1"/>
    <property type="match status" value="2"/>
</dbReference>
<evidence type="ECO:0000256" key="2">
    <source>
        <dbReference type="ARBA" id="ARBA00022737"/>
    </source>
</evidence>
<dbReference type="PROSITE" id="PS50294">
    <property type="entry name" value="WD_REPEATS_REGION"/>
    <property type="match status" value="6"/>
</dbReference>
<dbReference type="InterPro" id="IPR011047">
    <property type="entry name" value="Quinoprotein_ADH-like_sf"/>
</dbReference>
<dbReference type="InterPro" id="IPR020472">
    <property type="entry name" value="WD40_PAC1"/>
</dbReference>
<dbReference type="VEuPathDB" id="FungiDB:ASPZODRAFT_547834"/>
<keyword evidence="1 3" id="KW-0853">WD repeat</keyword>